<gene>
    <name evidence="3" type="primary">rlpA</name>
    <name evidence="7" type="ORF">EJ903_05725</name>
</gene>
<dbReference type="EMBL" id="RXMA01000003">
    <property type="protein sequence ID" value="RTR23113.1"/>
    <property type="molecule type" value="Genomic_DNA"/>
</dbReference>
<comment type="similarity">
    <text evidence="3 4">Belongs to the RlpA family.</text>
</comment>
<dbReference type="SUPFAM" id="SSF50685">
    <property type="entry name" value="Barwin-like endoglucanases"/>
    <property type="match status" value="1"/>
</dbReference>
<keyword evidence="3" id="KW-0732">Signal</keyword>
<protein>
    <recommendedName>
        <fullName evidence="3">Endolytic peptidoglycan transglycosylase RlpA</fullName>
        <ecNumber evidence="3">4.2.2.-</ecNumber>
    </recommendedName>
</protein>
<keyword evidence="1 3" id="KW-0456">Lyase</keyword>
<dbReference type="Gene3D" id="2.40.40.10">
    <property type="entry name" value="RlpA-like domain"/>
    <property type="match status" value="1"/>
</dbReference>
<dbReference type="GO" id="GO:0000270">
    <property type="term" value="P:peptidoglycan metabolic process"/>
    <property type="evidence" value="ECO:0007669"/>
    <property type="project" value="UniProtKB-UniRule"/>
</dbReference>
<feature type="region of interest" description="Disordered" evidence="5">
    <location>
        <begin position="46"/>
        <end position="84"/>
    </location>
</feature>
<dbReference type="InterPro" id="IPR034718">
    <property type="entry name" value="RlpA"/>
</dbReference>
<comment type="caution">
    <text evidence="7">The sequence shown here is derived from an EMBL/GenBank/DDBJ whole genome shotgun (WGS) entry which is preliminary data.</text>
</comment>
<dbReference type="PANTHER" id="PTHR34183">
    <property type="entry name" value="ENDOLYTIC PEPTIDOGLYCAN TRANSGLYCOSYLASE RLPA"/>
    <property type="match status" value="1"/>
</dbReference>
<evidence type="ECO:0000256" key="2">
    <source>
        <dbReference type="ARBA" id="ARBA00023316"/>
    </source>
</evidence>
<sequence precursor="true">MPGTAIGPSPEPQNGDSRKPVFSRVARIAALSILLGGLSLTASAAEPHRAKPKHKPTGQIGQASWYDYKDGRKTASGQKTSDKALTAAHRTAPFGSKLRVTNMRNGKSVIVVVNDRGPFHGKRIIDVNRRAAQKLGLIQSGVAEVRVERVVQVAENAD</sequence>
<dbReference type="Pfam" id="PF03330">
    <property type="entry name" value="DPBB_1"/>
    <property type="match status" value="1"/>
</dbReference>
<keyword evidence="8" id="KW-1185">Reference proteome</keyword>
<name>A0A431VLT5_9PROT</name>
<proteinExistence type="inferred from homology"/>
<comment type="function">
    <text evidence="3">Lytic transglycosylase with a strong preference for naked glycan strands that lack stem peptides.</text>
</comment>
<evidence type="ECO:0000313" key="7">
    <source>
        <dbReference type="EMBL" id="RTR23113.1"/>
    </source>
</evidence>
<feature type="region of interest" description="Disordered" evidence="5">
    <location>
        <begin position="1"/>
        <end position="20"/>
    </location>
</feature>
<evidence type="ECO:0000256" key="1">
    <source>
        <dbReference type="ARBA" id="ARBA00023239"/>
    </source>
</evidence>
<dbReference type="AlphaFoldDB" id="A0A431VLT5"/>
<feature type="signal peptide" evidence="3">
    <location>
        <begin position="1"/>
        <end position="44"/>
    </location>
</feature>
<feature type="chain" id="PRO_5019600657" description="Endolytic peptidoglycan transglycosylase RlpA" evidence="3">
    <location>
        <begin position="45"/>
        <end position="158"/>
    </location>
</feature>
<evidence type="ECO:0000313" key="8">
    <source>
        <dbReference type="Proteomes" id="UP000277007"/>
    </source>
</evidence>
<dbReference type="InterPro" id="IPR036908">
    <property type="entry name" value="RlpA-like_sf"/>
</dbReference>
<evidence type="ECO:0000256" key="3">
    <source>
        <dbReference type="HAMAP-Rule" id="MF_02071"/>
    </source>
</evidence>
<dbReference type="PANTHER" id="PTHR34183:SF1">
    <property type="entry name" value="ENDOLYTIC PEPTIDOGLYCAN TRANSGLYCOSYLASE RLPA"/>
    <property type="match status" value="1"/>
</dbReference>
<dbReference type="InterPro" id="IPR012997">
    <property type="entry name" value="RplA"/>
</dbReference>
<dbReference type="GO" id="GO:0071555">
    <property type="term" value="P:cell wall organization"/>
    <property type="evidence" value="ECO:0007669"/>
    <property type="project" value="UniProtKB-KW"/>
</dbReference>
<accession>A0A431VLT5</accession>
<dbReference type="GO" id="GO:0008932">
    <property type="term" value="F:lytic endotransglycosylase activity"/>
    <property type="evidence" value="ECO:0007669"/>
    <property type="project" value="UniProtKB-UniRule"/>
</dbReference>
<evidence type="ECO:0000256" key="4">
    <source>
        <dbReference type="RuleBase" id="RU003495"/>
    </source>
</evidence>
<organism evidence="7 8">
    <name type="scientific">Azospirillum griseum</name>
    <dbReference type="NCBI Taxonomy" id="2496639"/>
    <lineage>
        <taxon>Bacteria</taxon>
        <taxon>Pseudomonadati</taxon>
        <taxon>Pseudomonadota</taxon>
        <taxon>Alphaproteobacteria</taxon>
        <taxon>Rhodospirillales</taxon>
        <taxon>Azospirillaceae</taxon>
        <taxon>Azospirillum</taxon>
    </lineage>
</organism>
<dbReference type="CDD" id="cd22268">
    <property type="entry name" value="DPBB_RlpA-like"/>
    <property type="match status" value="1"/>
</dbReference>
<evidence type="ECO:0000256" key="5">
    <source>
        <dbReference type="SAM" id="MobiDB-lite"/>
    </source>
</evidence>
<dbReference type="NCBIfam" id="TIGR00413">
    <property type="entry name" value="rlpA"/>
    <property type="match status" value="1"/>
</dbReference>
<reference evidence="7 8" key="1">
    <citation type="submission" date="2018-12" db="EMBL/GenBank/DDBJ databases">
        <authorList>
            <person name="Yang Y."/>
        </authorList>
    </citation>
    <scope>NUCLEOTIDE SEQUENCE [LARGE SCALE GENOMIC DNA]</scope>
    <source>
        <strain evidence="7 8">L-25-5w-1</strain>
    </source>
</reference>
<evidence type="ECO:0000259" key="6">
    <source>
        <dbReference type="Pfam" id="PF03330"/>
    </source>
</evidence>
<dbReference type="Proteomes" id="UP000277007">
    <property type="component" value="Unassembled WGS sequence"/>
</dbReference>
<dbReference type="EC" id="4.2.2.-" evidence="3"/>
<keyword evidence="2 3" id="KW-0961">Cell wall biogenesis/degradation</keyword>
<feature type="domain" description="RlpA-like protein double-psi beta-barrel" evidence="6">
    <location>
        <begin position="61"/>
        <end position="147"/>
    </location>
</feature>
<dbReference type="OrthoDB" id="9779128at2"/>
<dbReference type="InterPro" id="IPR009009">
    <property type="entry name" value="RlpA-like_DPBB"/>
</dbReference>
<dbReference type="HAMAP" id="MF_02071">
    <property type="entry name" value="RlpA"/>
    <property type="match status" value="1"/>
</dbReference>